<evidence type="ECO:0000256" key="3">
    <source>
        <dbReference type="ARBA" id="ARBA00011003"/>
    </source>
</evidence>
<evidence type="ECO:0000256" key="10">
    <source>
        <dbReference type="ARBA" id="ARBA00022840"/>
    </source>
</evidence>
<feature type="domain" description="Clp1 P-loop" evidence="13">
    <location>
        <begin position="312"/>
        <end position="529"/>
    </location>
</feature>
<evidence type="ECO:0000256" key="9">
    <source>
        <dbReference type="ARBA" id="ARBA00022777"/>
    </source>
</evidence>
<comment type="caution">
    <text evidence="14">The sequence shown here is derived from an EMBL/GenBank/DDBJ whole genome shotgun (WGS) entry which is preliminary data.</text>
</comment>
<reference evidence="14" key="1">
    <citation type="submission" date="2023-06" db="EMBL/GenBank/DDBJ databases">
        <title>Genome-scale phylogeny and comparative genomics of the fungal order Sordariales.</title>
        <authorList>
            <consortium name="Lawrence Berkeley National Laboratory"/>
            <person name="Hensen N."/>
            <person name="Bonometti L."/>
            <person name="Westerberg I."/>
            <person name="Brannstrom I.O."/>
            <person name="Guillou S."/>
            <person name="Cros-Aarteil S."/>
            <person name="Calhoun S."/>
            <person name="Haridas S."/>
            <person name="Kuo A."/>
            <person name="Mondo S."/>
            <person name="Pangilinan J."/>
            <person name="Riley R."/>
            <person name="LaButti K."/>
            <person name="Andreopoulos B."/>
            <person name="Lipzen A."/>
            <person name="Chen C."/>
            <person name="Yanf M."/>
            <person name="Daum C."/>
            <person name="Ng V."/>
            <person name="Clum A."/>
            <person name="Steindorff A."/>
            <person name="Ohm R."/>
            <person name="Martin F."/>
            <person name="Silar P."/>
            <person name="Natvig D."/>
            <person name="Lalanne C."/>
            <person name="Gautier V."/>
            <person name="Ament-velasquez S.L."/>
            <person name="Kruys A."/>
            <person name="Hutchinson M.I."/>
            <person name="Powell A.J."/>
            <person name="Barry K."/>
            <person name="Miller A.N."/>
            <person name="Grigoriev I.V."/>
            <person name="Debuchy R."/>
            <person name="Gladieux P."/>
            <person name="Thoren M.H."/>
            <person name="Johannesson H."/>
        </authorList>
    </citation>
    <scope>NUCLEOTIDE SEQUENCE</scope>
    <source>
        <strain evidence="14">SMH2392-1A</strain>
    </source>
</reference>
<dbReference type="GeneID" id="85330751"/>
<sequence length="805" mass="87498">MASNKKRKIDNPGSPPMLSAFAARQSLWDVLSSPGADATKNQNQDQKAAETAVELQLSAAESQTGKARTGSALPARPESSRRAKGKRQSVQDDDSYTLHTEKPSQAFKKETGNSDSVPSTPTLTPISLGPTRPESRRRTSTHCSSFKPTKANYQDKADGRVLLNAAEGERLVVHGSYGIRVRQGEATIAGAVLSASDSIYWVYAPHCHAIPVLRTTEDSIIELHPHPASKELRRLAKLSPLFGNIWNEESPTIRISEKASKADATFQIIFTLEDSPKRAVLHDLVSPAEWNRKLAGLVASRKKTPPVVFLCGPKSSGKSTFGKLLANRLLTGQGQSSKRESWLPVLVLDLDPGQPEYAPPGVISLYKILLPNLSPSFCHPTPYLEHTAAGAAGGHCQLRAHAIAAVTPAHDPGHFIECALELFSHYQQRFSSSNGNSNGYPLVVNTPGWIQGTGLDILSELVREIRPTEVIYMSQDGPEETVDSLQSVCRGNGISNVIPFYTLPSQPSEVTPSRTSLHLRTMQTMSYFHRNWYSPSTSPRQQQQQQAWNAVPLTERRPWRVRYRGADRGFVGVLCYDHQPAPELLADAINGMVLALVHVENPAAFRDFLGVADPSQDGGSDDGSNVNGNSNNNTDTQEEISGEVPLIPNPQGCTLDPRYCHALGLVLVRGIDRQRGELQLLTPLPSDVILPATATGGKDLVLVAGKFDTPSWAYAEDLHYRGSSSLRVSTAPTTTSQARTSLSDKDGDSSSSAEGEESSAEEGVSGSTAQSSQHTEFPWVEMLHGSQKRSAGSRVWRVRRDLGRN</sequence>
<evidence type="ECO:0000313" key="14">
    <source>
        <dbReference type="EMBL" id="KAK0713080.1"/>
    </source>
</evidence>
<comment type="subcellular location">
    <subcellularLocation>
        <location evidence="2">Nucleus</location>
        <location evidence="2">Nucleolus</location>
    </subcellularLocation>
</comment>
<evidence type="ECO:0000256" key="8">
    <source>
        <dbReference type="ARBA" id="ARBA00022741"/>
    </source>
</evidence>
<keyword evidence="11" id="KW-0539">Nucleus</keyword>
<dbReference type="FunFam" id="3.40.50.300:FF:001156">
    <property type="entry name" value="Polynucleotide 5-hydroxyl-kinase grc3"/>
    <property type="match status" value="1"/>
</dbReference>
<keyword evidence="7" id="KW-0808">Transferase</keyword>
<evidence type="ECO:0000256" key="4">
    <source>
        <dbReference type="ARBA" id="ARBA00018706"/>
    </source>
</evidence>
<keyword evidence="9" id="KW-0418">Kinase</keyword>
<comment type="similarity">
    <text evidence="3">Belongs to the Clp1 family. NOL9/GRC3 subfamily.</text>
</comment>
<dbReference type="GO" id="GO:0005730">
    <property type="term" value="C:nucleolus"/>
    <property type="evidence" value="ECO:0007669"/>
    <property type="project" value="UniProtKB-SubCell"/>
</dbReference>
<keyword evidence="10" id="KW-0067">ATP-binding</keyword>
<evidence type="ECO:0000256" key="5">
    <source>
        <dbReference type="ARBA" id="ARBA00019824"/>
    </source>
</evidence>
<dbReference type="InterPro" id="IPR032319">
    <property type="entry name" value="CLP1_P"/>
</dbReference>
<dbReference type="EMBL" id="JAUIRO010000005">
    <property type="protein sequence ID" value="KAK0713080.1"/>
    <property type="molecule type" value="Genomic_DNA"/>
</dbReference>
<accession>A0AA40ACA1</accession>
<evidence type="ECO:0000256" key="12">
    <source>
        <dbReference type="SAM" id="MobiDB-lite"/>
    </source>
</evidence>
<feature type="compositionally biased region" description="Basic and acidic residues" evidence="12">
    <location>
        <begin position="99"/>
        <end position="112"/>
    </location>
</feature>
<dbReference type="InterPro" id="IPR027417">
    <property type="entry name" value="P-loop_NTPase"/>
</dbReference>
<evidence type="ECO:0000256" key="7">
    <source>
        <dbReference type="ARBA" id="ARBA00022679"/>
    </source>
</evidence>
<dbReference type="GO" id="GO:0000448">
    <property type="term" value="P:cleavage in ITS2 between 5.8S rRNA and LSU-rRNA of tricistronic rRNA transcript (SSU-rRNA, 5.8S rRNA, LSU-rRNA)"/>
    <property type="evidence" value="ECO:0007669"/>
    <property type="project" value="TreeGrafter"/>
</dbReference>
<evidence type="ECO:0000259" key="13">
    <source>
        <dbReference type="Pfam" id="PF16575"/>
    </source>
</evidence>
<proteinExistence type="inferred from homology"/>
<keyword evidence="15" id="KW-1185">Reference proteome</keyword>
<feature type="region of interest" description="Disordered" evidence="12">
    <location>
        <begin position="1"/>
        <end position="20"/>
    </location>
</feature>
<dbReference type="InterPro" id="IPR045116">
    <property type="entry name" value="Clp1/Grc3"/>
</dbReference>
<evidence type="ECO:0000256" key="11">
    <source>
        <dbReference type="ARBA" id="ARBA00023242"/>
    </source>
</evidence>
<dbReference type="RefSeq" id="XP_060294403.1">
    <property type="nucleotide sequence ID" value="XM_060447481.1"/>
</dbReference>
<evidence type="ECO:0000313" key="15">
    <source>
        <dbReference type="Proteomes" id="UP001172101"/>
    </source>
</evidence>
<dbReference type="GO" id="GO:0051731">
    <property type="term" value="F:polynucleotide 5'-hydroxyl-kinase activity"/>
    <property type="evidence" value="ECO:0007669"/>
    <property type="project" value="InterPro"/>
</dbReference>
<keyword evidence="8" id="KW-0547">Nucleotide-binding</keyword>
<dbReference type="PANTHER" id="PTHR12755">
    <property type="entry name" value="CLEAVAGE/POLYADENYLATION FACTOR IA SUBUNIT CLP1P"/>
    <property type="match status" value="1"/>
</dbReference>
<dbReference type="Pfam" id="PF16575">
    <property type="entry name" value="CLP1_P"/>
    <property type="match status" value="1"/>
</dbReference>
<evidence type="ECO:0000256" key="6">
    <source>
        <dbReference type="ARBA" id="ARBA00022552"/>
    </source>
</evidence>
<organism evidence="14 15">
    <name type="scientific">Lasiosphaeria miniovina</name>
    <dbReference type="NCBI Taxonomy" id="1954250"/>
    <lineage>
        <taxon>Eukaryota</taxon>
        <taxon>Fungi</taxon>
        <taxon>Dikarya</taxon>
        <taxon>Ascomycota</taxon>
        <taxon>Pezizomycotina</taxon>
        <taxon>Sordariomycetes</taxon>
        <taxon>Sordariomycetidae</taxon>
        <taxon>Sordariales</taxon>
        <taxon>Lasiosphaeriaceae</taxon>
        <taxon>Lasiosphaeria</taxon>
    </lineage>
</organism>
<dbReference type="PANTHER" id="PTHR12755:SF3">
    <property type="entry name" value="POLYNUCLEOTIDE 5'-HYDROXYL-KINASE NOL9"/>
    <property type="match status" value="1"/>
</dbReference>
<dbReference type="SUPFAM" id="SSF52540">
    <property type="entry name" value="P-loop containing nucleoside triphosphate hydrolases"/>
    <property type="match status" value="1"/>
</dbReference>
<protein>
    <recommendedName>
        <fullName evidence="5">Polynucleotide 5'-hydroxyl-kinase GRC3</fullName>
    </recommendedName>
    <alternativeName>
        <fullName evidence="4">Polynucleotide 5'-hydroxyl-kinase grc3</fullName>
    </alternativeName>
</protein>
<evidence type="ECO:0000256" key="1">
    <source>
        <dbReference type="ARBA" id="ARBA00003798"/>
    </source>
</evidence>
<gene>
    <name evidence="14" type="ORF">B0T26DRAFT_832431</name>
</gene>
<evidence type="ECO:0000256" key="2">
    <source>
        <dbReference type="ARBA" id="ARBA00004604"/>
    </source>
</evidence>
<feature type="compositionally biased region" description="Polar residues" evidence="12">
    <location>
        <begin position="725"/>
        <end position="740"/>
    </location>
</feature>
<dbReference type="Proteomes" id="UP001172101">
    <property type="component" value="Unassembled WGS sequence"/>
</dbReference>
<feature type="region of interest" description="Disordered" evidence="12">
    <location>
        <begin position="610"/>
        <end position="648"/>
    </location>
</feature>
<feature type="compositionally biased region" description="Low complexity" evidence="12">
    <location>
        <begin position="615"/>
        <end position="635"/>
    </location>
</feature>
<comment type="function">
    <text evidence="1">Polynucleotide 5'-kinase involved in rRNA processing.</text>
</comment>
<dbReference type="AlphaFoldDB" id="A0AA40ACA1"/>
<name>A0AA40ACA1_9PEZI</name>
<dbReference type="GO" id="GO:0005524">
    <property type="term" value="F:ATP binding"/>
    <property type="evidence" value="ECO:0007669"/>
    <property type="project" value="UniProtKB-KW"/>
</dbReference>
<dbReference type="Gene3D" id="3.40.50.300">
    <property type="entry name" value="P-loop containing nucleotide triphosphate hydrolases"/>
    <property type="match status" value="1"/>
</dbReference>
<keyword evidence="6" id="KW-0698">rRNA processing</keyword>
<feature type="compositionally biased region" description="Polar residues" evidence="12">
    <location>
        <begin position="113"/>
        <end position="125"/>
    </location>
</feature>
<feature type="region of interest" description="Disordered" evidence="12">
    <location>
        <begin position="725"/>
        <end position="805"/>
    </location>
</feature>
<feature type="region of interest" description="Disordered" evidence="12">
    <location>
        <begin position="33"/>
        <end position="148"/>
    </location>
</feature>